<feature type="region of interest" description="Disordered" evidence="1">
    <location>
        <begin position="126"/>
        <end position="154"/>
    </location>
</feature>
<dbReference type="Proteomes" id="UP000188145">
    <property type="component" value="Chromosome"/>
</dbReference>
<feature type="compositionally biased region" description="Basic and acidic residues" evidence="1">
    <location>
        <begin position="144"/>
        <end position="154"/>
    </location>
</feature>
<dbReference type="EMBL" id="CP019606">
    <property type="protein sequence ID" value="AQP47193.1"/>
    <property type="molecule type" value="Genomic_DNA"/>
</dbReference>
<gene>
    <name evidence="3" type="ORF">BW730_06390</name>
</gene>
<keyword evidence="2" id="KW-0812">Transmembrane</keyword>
<evidence type="ECO:0008006" key="5">
    <source>
        <dbReference type="Google" id="ProtNLM"/>
    </source>
</evidence>
<dbReference type="KEGG" id="tes:BW730_06390"/>
<name>A0A1Q2CM54_9ACTN</name>
<sequence length="154" mass="15721">MLAQGARGRHGDRPGGSDGATVTGRWPVTLLAVVGALLAGVSAQAAGSTLASVGWAVAAGVGLSLMLRGFGLRVVGVLLAVVSIGGIAWSAQAGQWLPLAGFVLSLVASGGFVIWGPSWRHRQRTRSDAPADLWKTMDEGVDPTDEHSSPPESD</sequence>
<evidence type="ECO:0000256" key="2">
    <source>
        <dbReference type="SAM" id="Phobius"/>
    </source>
</evidence>
<dbReference type="AlphaFoldDB" id="A0A1Q2CM54"/>
<feature type="transmembrane region" description="Helical" evidence="2">
    <location>
        <begin position="70"/>
        <end position="90"/>
    </location>
</feature>
<accession>A0A1Q2CM54</accession>
<keyword evidence="2" id="KW-1133">Transmembrane helix</keyword>
<reference evidence="4" key="1">
    <citation type="submission" date="2017-02" db="EMBL/GenBank/DDBJ databases">
        <title>Tessaracoccus aquaemaris sp. nov., isolated from the intestine of a Korean rockfish, Sebastes schlegelii, in a marine aquaculture pond.</title>
        <authorList>
            <person name="Tak E.J."/>
            <person name="Bae J.-W."/>
        </authorList>
    </citation>
    <scope>NUCLEOTIDE SEQUENCE [LARGE SCALE GENOMIC DNA]</scope>
    <source>
        <strain evidence="4">NSG39</strain>
    </source>
</reference>
<feature type="transmembrane region" description="Helical" evidence="2">
    <location>
        <begin position="96"/>
        <end position="116"/>
    </location>
</feature>
<feature type="region of interest" description="Disordered" evidence="1">
    <location>
        <begin position="1"/>
        <end position="21"/>
    </location>
</feature>
<dbReference type="STRING" id="1332264.BW730_06390"/>
<keyword evidence="4" id="KW-1185">Reference proteome</keyword>
<proteinExistence type="predicted"/>
<evidence type="ECO:0000313" key="4">
    <source>
        <dbReference type="Proteomes" id="UP000188145"/>
    </source>
</evidence>
<protein>
    <recommendedName>
        <fullName evidence="5">Tryptophan-associated transmembrane protein</fullName>
    </recommendedName>
</protein>
<keyword evidence="2" id="KW-0472">Membrane</keyword>
<organism evidence="3 4">
    <name type="scientific">Tessaracoccus aquimaris</name>
    <dbReference type="NCBI Taxonomy" id="1332264"/>
    <lineage>
        <taxon>Bacteria</taxon>
        <taxon>Bacillati</taxon>
        <taxon>Actinomycetota</taxon>
        <taxon>Actinomycetes</taxon>
        <taxon>Propionibacteriales</taxon>
        <taxon>Propionibacteriaceae</taxon>
        <taxon>Tessaracoccus</taxon>
    </lineage>
</organism>
<evidence type="ECO:0000256" key="1">
    <source>
        <dbReference type="SAM" id="MobiDB-lite"/>
    </source>
</evidence>
<feature type="transmembrane region" description="Helical" evidence="2">
    <location>
        <begin position="30"/>
        <end position="58"/>
    </location>
</feature>
<evidence type="ECO:0000313" key="3">
    <source>
        <dbReference type="EMBL" id="AQP47193.1"/>
    </source>
</evidence>